<reference evidence="1 2" key="1">
    <citation type="submission" date="2014-07" db="EMBL/GenBank/DDBJ databases">
        <title>Methanogenic archaea and the global carbon cycle.</title>
        <authorList>
            <person name="Henriksen J.R."/>
            <person name="Luke J."/>
            <person name="Reinhart S."/>
            <person name="Benedict M.N."/>
            <person name="Youngblut N.D."/>
            <person name="Metcalf M.E."/>
            <person name="Whitaker R.J."/>
            <person name="Metcalf W.W."/>
        </authorList>
    </citation>
    <scope>NUCLEOTIDE SEQUENCE [LARGE SCALE GENOMIC DNA]</scope>
    <source>
        <strain evidence="1 2">HB-1</strain>
    </source>
</reference>
<dbReference type="AlphaFoldDB" id="A0A0E3S886"/>
<evidence type="ECO:0000313" key="2">
    <source>
        <dbReference type="Proteomes" id="UP000033101"/>
    </source>
</evidence>
<dbReference type="HOGENOM" id="CLU_1313147_0_0_2"/>
<accession>A0A0E3S886</accession>
<gene>
    <name evidence="1" type="ORF">MSHOH_0323</name>
</gene>
<dbReference type="Proteomes" id="UP000033101">
    <property type="component" value="Chromosome"/>
</dbReference>
<dbReference type="EMBL" id="CP009516">
    <property type="protein sequence ID" value="AKB76806.1"/>
    <property type="molecule type" value="Genomic_DNA"/>
</dbReference>
<proteinExistence type="predicted"/>
<dbReference type="STRING" id="1434110.MSHOH_0323"/>
<protein>
    <submittedName>
        <fullName evidence="1">Uncharacterized protein</fullName>
    </submittedName>
</protein>
<dbReference type="GeneID" id="24829445"/>
<sequence>MKAYKASAVVFLLAICIIAIALGYAGSKSIPEENSTFVAIEANSAGMIIPQYLITSEVKNVLSEIKNKYPDNVLLDDNEVTLIGSETVDSFKNSLNENNIYFDWTAVYSFYQLESPLVTAGPYIVYSTSCLASYNSVTISYDELEKILNGDNETVSYYRELLNNSDRENNSESRIRVEGEYAPVVSVVVLDKDNSSLQASGFITISSSGNYSE</sequence>
<organism evidence="1 2">
    <name type="scientific">Methanosarcina horonobensis HB-1 = JCM 15518</name>
    <dbReference type="NCBI Taxonomy" id="1434110"/>
    <lineage>
        <taxon>Archaea</taxon>
        <taxon>Methanobacteriati</taxon>
        <taxon>Methanobacteriota</taxon>
        <taxon>Stenosarchaea group</taxon>
        <taxon>Methanomicrobia</taxon>
        <taxon>Methanosarcinales</taxon>
        <taxon>Methanosarcinaceae</taxon>
        <taxon>Methanosarcina</taxon>
    </lineage>
</organism>
<dbReference type="RefSeq" id="WP_048136857.1">
    <property type="nucleotide sequence ID" value="NZ_CP009516.1"/>
</dbReference>
<dbReference type="OrthoDB" id="137678at2157"/>
<dbReference type="PATRIC" id="fig|1434110.4.peg.383"/>
<name>A0A0E3S886_9EURY</name>
<evidence type="ECO:0000313" key="1">
    <source>
        <dbReference type="EMBL" id="AKB76806.1"/>
    </source>
</evidence>
<dbReference type="KEGG" id="mhor:MSHOH_0323"/>
<keyword evidence="2" id="KW-1185">Reference proteome</keyword>